<evidence type="ECO:0000256" key="1">
    <source>
        <dbReference type="ARBA" id="ARBA00022723"/>
    </source>
</evidence>
<dbReference type="EMBL" id="FOFP01000010">
    <property type="protein sequence ID" value="SEQ80528.1"/>
    <property type="molecule type" value="Genomic_DNA"/>
</dbReference>
<dbReference type="Proteomes" id="UP000198512">
    <property type="component" value="Unassembled WGS sequence"/>
</dbReference>
<dbReference type="InterPro" id="IPR006121">
    <property type="entry name" value="HMA_dom"/>
</dbReference>
<accession>A0ABY1BGE4</accession>
<sequence length="66" mass="6672">MPVFTVTGLSCGHCVRSVTKAVQGLDATAQVQVELASGEVRIDSAQPAEALAAVIEAAGYSVVAVK</sequence>
<reference evidence="3 4" key="1">
    <citation type="submission" date="2016-10" db="EMBL/GenBank/DDBJ databases">
        <authorList>
            <person name="Varghese N."/>
            <person name="Submissions S."/>
        </authorList>
    </citation>
    <scope>NUCLEOTIDE SEQUENCE [LARGE SCALE GENOMIC DNA]</scope>
    <source>
        <strain evidence="3 4">CIP 109853</strain>
    </source>
</reference>
<keyword evidence="4" id="KW-1185">Reference proteome</keyword>
<gene>
    <name evidence="3" type="ORF">SAMN05216600_11042</name>
</gene>
<dbReference type="CDD" id="cd00371">
    <property type="entry name" value="HMA"/>
    <property type="match status" value="1"/>
</dbReference>
<dbReference type="PROSITE" id="PS50846">
    <property type="entry name" value="HMA_2"/>
    <property type="match status" value="1"/>
</dbReference>
<dbReference type="RefSeq" id="WP_069520550.1">
    <property type="nucleotide sequence ID" value="NZ_FOFP01000010.1"/>
</dbReference>
<protein>
    <submittedName>
        <fullName evidence="3">Copper chaperone</fullName>
    </submittedName>
</protein>
<dbReference type="SUPFAM" id="SSF55008">
    <property type="entry name" value="HMA, heavy metal-associated domain"/>
    <property type="match status" value="1"/>
</dbReference>
<comment type="caution">
    <text evidence="3">The sequence shown here is derived from an EMBL/GenBank/DDBJ whole genome shotgun (WGS) entry which is preliminary data.</text>
</comment>
<dbReference type="Gene3D" id="3.30.70.100">
    <property type="match status" value="1"/>
</dbReference>
<evidence type="ECO:0000313" key="3">
    <source>
        <dbReference type="EMBL" id="SEQ80528.1"/>
    </source>
</evidence>
<evidence type="ECO:0000259" key="2">
    <source>
        <dbReference type="PROSITE" id="PS50846"/>
    </source>
</evidence>
<proteinExistence type="predicted"/>
<organism evidence="3 4">
    <name type="scientific">Pseudomonas cuatrocienegasensis</name>
    <dbReference type="NCBI Taxonomy" id="543360"/>
    <lineage>
        <taxon>Bacteria</taxon>
        <taxon>Pseudomonadati</taxon>
        <taxon>Pseudomonadota</taxon>
        <taxon>Gammaproteobacteria</taxon>
        <taxon>Pseudomonadales</taxon>
        <taxon>Pseudomonadaceae</taxon>
        <taxon>Pseudomonas</taxon>
    </lineage>
</organism>
<name>A0ABY1BGE4_9PSED</name>
<dbReference type="InterPro" id="IPR017969">
    <property type="entry name" value="Heavy-metal-associated_CS"/>
</dbReference>
<feature type="domain" description="HMA" evidence="2">
    <location>
        <begin position="1"/>
        <end position="63"/>
    </location>
</feature>
<evidence type="ECO:0000313" key="4">
    <source>
        <dbReference type="Proteomes" id="UP000198512"/>
    </source>
</evidence>
<dbReference type="InterPro" id="IPR036163">
    <property type="entry name" value="HMA_dom_sf"/>
</dbReference>
<keyword evidence="1" id="KW-0479">Metal-binding</keyword>
<dbReference type="PROSITE" id="PS01047">
    <property type="entry name" value="HMA_1"/>
    <property type="match status" value="1"/>
</dbReference>
<dbReference type="Pfam" id="PF00403">
    <property type="entry name" value="HMA"/>
    <property type="match status" value="1"/>
</dbReference>